<feature type="region of interest" description="Disordered" evidence="1">
    <location>
        <begin position="1"/>
        <end position="38"/>
    </location>
</feature>
<dbReference type="InterPro" id="IPR052895">
    <property type="entry name" value="HetReg/Transcr_Mod"/>
</dbReference>
<reference evidence="3" key="1">
    <citation type="journal article" date="2023" name="Mol. Phylogenet. Evol.">
        <title>Genome-scale phylogeny and comparative genomics of the fungal order Sordariales.</title>
        <authorList>
            <person name="Hensen N."/>
            <person name="Bonometti L."/>
            <person name="Westerberg I."/>
            <person name="Brannstrom I.O."/>
            <person name="Guillou S."/>
            <person name="Cros-Aarteil S."/>
            <person name="Calhoun S."/>
            <person name="Haridas S."/>
            <person name="Kuo A."/>
            <person name="Mondo S."/>
            <person name="Pangilinan J."/>
            <person name="Riley R."/>
            <person name="LaButti K."/>
            <person name="Andreopoulos B."/>
            <person name="Lipzen A."/>
            <person name="Chen C."/>
            <person name="Yan M."/>
            <person name="Daum C."/>
            <person name="Ng V."/>
            <person name="Clum A."/>
            <person name="Steindorff A."/>
            <person name="Ohm R.A."/>
            <person name="Martin F."/>
            <person name="Silar P."/>
            <person name="Natvig D.O."/>
            <person name="Lalanne C."/>
            <person name="Gautier V."/>
            <person name="Ament-Velasquez S.L."/>
            <person name="Kruys A."/>
            <person name="Hutchinson M.I."/>
            <person name="Powell A.J."/>
            <person name="Barry K."/>
            <person name="Miller A.N."/>
            <person name="Grigoriev I.V."/>
            <person name="Debuchy R."/>
            <person name="Gladieux P."/>
            <person name="Hiltunen Thoren M."/>
            <person name="Johannesson H."/>
        </authorList>
    </citation>
    <scope>NUCLEOTIDE SEQUENCE</scope>
    <source>
        <strain evidence="3">CBS 118394</strain>
    </source>
</reference>
<dbReference type="AlphaFoldDB" id="A0AAE0I1A8"/>
<comment type="caution">
    <text evidence="3">The sequence shown here is derived from an EMBL/GenBank/DDBJ whole genome shotgun (WGS) entry which is preliminary data.</text>
</comment>
<evidence type="ECO:0000259" key="2">
    <source>
        <dbReference type="Pfam" id="PF06985"/>
    </source>
</evidence>
<keyword evidence="4" id="KW-1185">Reference proteome</keyword>
<proteinExistence type="predicted"/>
<accession>A0AAE0I1A8</accession>
<evidence type="ECO:0000313" key="4">
    <source>
        <dbReference type="Proteomes" id="UP001283341"/>
    </source>
</evidence>
<feature type="domain" description="Heterokaryon incompatibility" evidence="2">
    <location>
        <begin position="75"/>
        <end position="143"/>
    </location>
</feature>
<dbReference type="PANTHER" id="PTHR24148">
    <property type="entry name" value="ANKYRIN REPEAT DOMAIN-CONTAINING PROTEIN 39 HOMOLOG-RELATED"/>
    <property type="match status" value="1"/>
</dbReference>
<organism evidence="3 4">
    <name type="scientific">Apodospora peruviana</name>
    <dbReference type="NCBI Taxonomy" id="516989"/>
    <lineage>
        <taxon>Eukaryota</taxon>
        <taxon>Fungi</taxon>
        <taxon>Dikarya</taxon>
        <taxon>Ascomycota</taxon>
        <taxon>Pezizomycotina</taxon>
        <taxon>Sordariomycetes</taxon>
        <taxon>Sordariomycetidae</taxon>
        <taxon>Sordariales</taxon>
        <taxon>Lasiosphaeriaceae</taxon>
        <taxon>Apodospora</taxon>
    </lineage>
</organism>
<dbReference type="PANTHER" id="PTHR24148:SF73">
    <property type="entry name" value="HET DOMAIN PROTEIN (AFU_ORTHOLOGUE AFUA_8G01020)"/>
    <property type="match status" value="1"/>
</dbReference>
<name>A0AAE0I1A8_9PEZI</name>
<dbReference type="InterPro" id="IPR010730">
    <property type="entry name" value="HET"/>
</dbReference>
<dbReference type="Proteomes" id="UP001283341">
    <property type="component" value="Unassembled WGS sequence"/>
</dbReference>
<evidence type="ECO:0000256" key="1">
    <source>
        <dbReference type="SAM" id="MobiDB-lite"/>
    </source>
</evidence>
<sequence length="186" mass="21295">MRRSQRLKAQRQSARPGKRTEIKRTTIPRRREPFRHPPLDEQTSQIRFLTLLPGSDAEPVRCEMGIHSLDDSIDFTALSYCWGNPTPIETITIDGAEVRINHSLAVTLPYLRQDSTPRVLWVAAVCIDQSNTQERNLQVRLMARWTPPLVFGSVPERRPAMSPWTCLRICHMARLVMARNKLGLGT</sequence>
<reference evidence="3" key="2">
    <citation type="submission" date="2023-06" db="EMBL/GenBank/DDBJ databases">
        <authorList>
            <consortium name="Lawrence Berkeley National Laboratory"/>
            <person name="Haridas S."/>
            <person name="Hensen N."/>
            <person name="Bonometti L."/>
            <person name="Westerberg I."/>
            <person name="Brannstrom I.O."/>
            <person name="Guillou S."/>
            <person name="Cros-Aarteil S."/>
            <person name="Calhoun S."/>
            <person name="Kuo A."/>
            <person name="Mondo S."/>
            <person name="Pangilinan J."/>
            <person name="Riley R."/>
            <person name="Labutti K."/>
            <person name="Andreopoulos B."/>
            <person name="Lipzen A."/>
            <person name="Chen C."/>
            <person name="Yanf M."/>
            <person name="Daum C."/>
            <person name="Ng V."/>
            <person name="Clum A."/>
            <person name="Steindorff A."/>
            <person name="Ohm R."/>
            <person name="Martin F."/>
            <person name="Silar P."/>
            <person name="Natvig D."/>
            <person name="Lalanne C."/>
            <person name="Gautier V."/>
            <person name="Ament-Velasquez S.L."/>
            <person name="Kruys A."/>
            <person name="Hutchinson M.I."/>
            <person name="Powell A.J."/>
            <person name="Barry K."/>
            <person name="Miller A.N."/>
            <person name="Grigoriev I.V."/>
            <person name="Debuchy R."/>
            <person name="Gladieux P."/>
            <person name="Thoren M.H."/>
            <person name="Johannesson H."/>
        </authorList>
    </citation>
    <scope>NUCLEOTIDE SEQUENCE</scope>
    <source>
        <strain evidence="3">CBS 118394</strain>
    </source>
</reference>
<gene>
    <name evidence="3" type="ORF">B0H66DRAFT_305134</name>
</gene>
<evidence type="ECO:0000313" key="3">
    <source>
        <dbReference type="EMBL" id="KAK3316763.1"/>
    </source>
</evidence>
<feature type="compositionally biased region" description="Basic and acidic residues" evidence="1">
    <location>
        <begin position="18"/>
        <end position="38"/>
    </location>
</feature>
<dbReference type="Pfam" id="PF06985">
    <property type="entry name" value="HET"/>
    <property type="match status" value="1"/>
</dbReference>
<protein>
    <submittedName>
        <fullName evidence="3">Heterokaryon incompatibility protein-domain-containing protein</fullName>
    </submittedName>
</protein>
<dbReference type="EMBL" id="JAUEDM010000005">
    <property type="protein sequence ID" value="KAK3316763.1"/>
    <property type="molecule type" value="Genomic_DNA"/>
</dbReference>